<evidence type="ECO:0000313" key="1">
    <source>
        <dbReference type="EMBL" id="AMK54968.1"/>
    </source>
</evidence>
<sequence length="295" mass="35030">MNKSEYSNAEFLLEKIREADAVLVGAASGLSAADGRRFWYEDDEEFRKVFGPFRDKYGVRSAFDAFYYPYRTENERWALNATLIHHLYETKAGQVYKDLKVLLQDKPCHIMTTNQDFLFFQDFPADKISTIQGDWRYFQRQDGGRIDRIWDNRKMVDEMYAHLTEGGTWLPDEYIPRDPEDGKPLMPWVRHPGFLEKSMYNRQYEMIRNFLDRWKGKKILFLELGVGRMTPMFIQEPFWQLTCQLPFAYYISINPKDALLPEVLENKGRAIHEGIAEVFRDAVELKEKEQKEDRQ</sequence>
<organism evidence="1 2">
    <name type="scientific">Faecalibaculum rodentium</name>
    <dbReference type="NCBI Taxonomy" id="1702221"/>
    <lineage>
        <taxon>Bacteria</taxon>
        <taxon>Bacillati</taxon>
        <taxon>Bacillota</taxon>
        <taxon>Erysipelotrichia</taxon>
        <taxon>Erysipelotrichales</taxon>
        <taxon>Erysipelotrichaceae</taxon>
        <taxon>Faecalibaculum</taxon>
    </lineage>
</organism>
<evidence type="ECO:0000313" key="2">
    <source>
        <dbReference type="Proteomes" id="UP000069771"/>
    </source>
</evidence>
<dbReference type="OrthoDB" id="394960at2"/>
<dbReference type="Proteomes" id="UP000069771">
    <property type="component" value="Chromosome"/>
</dbReference>
<dbReference type="RefSeq" id="WP_067558052.1">
    <property type="nucleotide sequence ID" value="NZ_CANPCH010000016.1"/>
</dbReference>
<dbReference type="AlphaFoldDB" id="A0A140DWE1"/>
<dbReference type="KEGG" id="fro:AALO17_18340"/>
<dbReference type="GeneID" id="78478473"/>
<proteinExistence type="predicted"/>
<dbReference type="SUPFAM" id="SSF52467">
    <property type="entry name" value="DHS-like NAD/FAD-binding domain"/>
    <property type="match status" value="1"/>
</dbReference>
<dbReference type="InterPro" id="IPR029035">
    <property type="entry name" value="DHS-like_NAD/FAD-binding_dom"/>
</dbReference>
<name>A0A140DWE1_9FIRM</name>
<evidence type="ECO:0008006" key="3">
    <source>
        <dbReference type="Google" id="ProtNLM"/>
    </source>
</evidence>
<gene>
    <name evidence="1" type="ORF">AALO17_18340</name>
</gene>
<accession>A0A140DWE1</accession>
<protein>
    <recommendedName>
        <fullName evidence="3">Deacetylase sirtuin-type domain-containing protein</fullName>
    </recommendedName>
</protein>
<keyword evidence="2" id="KW-1185">Reference proteome</keyword>
<dbReference type="STRING" id="1702221.AALO17_18340"/>
<dbReference type="PATRIC" id="fig|1702221.3.peg.1789"/>
<reference evidence="1 2" key="1">
    <citation type="journal article" date="2016" name="Gut Pathog.">
        <title>Whole genome sequencing of "Faecalibaculum rodentium" ALO17, isolated from C57BL/6J laboratory mouse feces.</title>
        <authorList>
            <person name="Lim S."/>
            <person name="Chang D.H."/>
            <person name="Ahn S."/>
            <person name="Kim B.C."/>
        </authorList>
    </citation>
    <scope>NUCLEOTIDE SEQUENCE [LARGE SCALE GENOMIC DNA]</scope>
    <source>
        <strain evidence="1 2">Alo17</strain>
    </source>
</reference>
<dbReference type="EMBL" id="CP011391">
    <property type="protein sequence ID" value="AMK54968.1"/>
    <property type="molecule type" value="Genomic_DNA"/>
</dbReference>